<gene>
    <name evidence="2" type="ORF">FCL40_15140</name>
</gene>
<evidence type="ECO:0000313" key="3">
    <source>
        <dbReference type="Proteomes" id="UP000305674"/>
    </source>
</evidence>
<dbReference type="EMBL" id="SWCI01000012">
    <property type="protein sequence ID" value="TKB47806.1"/>
    <property type="molecule type" value="Genomic_DNA"/>
</dbReference>
<dbReference type="AlphaFoldDB" id="A0A4U1BAF0"/>
<protein>
    <recommendedName>
        <fullName evidence="4">Protein FliT</fullName>
    </recommendedName>
</protein>
<accession>A0A4U1BAF0</accession>
<evidence type="ECO:0000256" key="1">
    <source>
        <dbReference type="SAM" id="MobiDB-lite"/>
    </source>
</evidence>
<feature type="region of interest" description="Disordered" evidence="1">
    <location>
        <begin position="83"/>
        <end position="106"/>
    </location>
</feature>
<dbReference type="Proteomes" id="UP000305674">
    <property type="component" value="Unassembled WGS sequence"/>
</dbReference>
<dbReference type="RefSeq" id="WP_136854141.1">
    <property type="nucleotide sequence ID" value="NZ_SWCI01000012.1"/>
</dbReference>
<proteinExistence type="predicted"/>
<keyword evidence="3" id="KW-1185">Reference proteome</keyword>
<comment type="caution">
    <text evidence="2">The sequence shown here is derived from an EMBL/GenBank/DDBJ whole genome shotgun (WGS) entry which is preliminary data.</text>
</comment>
<feature type="compositionally biased region" description="Basic and acidic residues" evidence="1">
    <location>
        <begin position="95"/>
        <end position="106"/>
    </location>
</feature>
<reference evidence="2 3" key="1">
    <citation type="submission" date="2019-04" db="EMBL/GenBank/DDBJ databases">
        <authorList>
            <person name="Hwang J.C."/>
        </authorList>
    </citation>
    <scope>NUCLEOTIDE SEQUENCE [LARGE SCALE GENOMIC DNA]</scope>
    <source>
        <strain evidence="2 3">IMCC35001</strain>
    </source>
</reference>
<organism evidence="2 3">
    <name type="scientific">Ferrimonas sediminicola</name>
    <dbReference type="NCBI Taxonomy" id="2569538"/>
    <lineage>
        <taxon>Bacteria</taxon>
        <taxon>Pseudomonadati</taxon>
        <taxon>Pseudomonadota</taxon>
        <taxon>Gammaproteobacteria</taxon>
        <taxon>Alteromonadales</taxon>
        <taxon>Ferrimonadaceae</taxon>
        <taxon>Ferrimonas</taxon>
    </lineage>
</organism>
<evidence type="ECO:0000313" key="2">
    <source>
        <dbReference type="EMBL" id="TKB47806.1"/>
    </source>
</evidence>
<evidence type="ECO:0008006" key="4">
    <source>
        <dbReference type="Google" id="ProtNLM"/>
    </source>
</evidence>
<name>A0A4U1BAF0_9GAMM</name>
<sequence>MKDGKTSTEQWLRIGQALEKFAGDQDWARVAQIDRKMQQLLRAQGKPTNDEERQARQALALTHQDVLAQLIGARDRLANEMDRFQQQREGVSAYRRTELSSEPDNH</sequence>
<dbReference type="OrthoDB" id="6272021at2"/>